<organism evidence="5 6">
    <name type="scientific">Dryococelus australis</name>
    <dbReference type="NCBI Taxonomy" id="614101"/>
    <lineage>
        <taxon>Eukaryota</taxon>
        <taxon>Metazoa</taxon>
        <taxon>Ecdysozoa</taxon>
        <taxon>Arthropoda</taxon>
        <taxon>Hexapoda</taxon>
        <taxon>Insecta</taxon>
        <taxon>Pterygota</taxon>
        <taxon>Neoptera</taxon>
        <taxon>Polyneoptera</taxon>
        <taxon>Phasmatodea</taxon>
        <taxon>Verophasmatodea</taxon>
        <taxon>Anareolatae</taxon>
        <taxon>Phasmatidae</taxon>
        <taxon>Eurycanthinae</taxon>
        <taxon>Dryococelus</taxon>
    </lineage>
</organism>
<keyword evidence="6" id="KW-1185">Reference proteome</keyword>
<keyword evidence="2" id="KW-0689">Ribosomal protein</keyword>
<comment type="similarity">
    <text evidence="1">Belongs to the bacterial ribosomal protein bL27 family.</text>
</comment>
<evidence type="ECO:0000256" key="4">
    <source>
        <dbReference type="SAM" id="MobiDB-lite"/>
    </source>
</evidence>
<dbReference type="Proteomes" id="UP001159363">
    <property type="component" value="Chromosome 2"/>
</dbReference>
<reference evidence="5 6" key="1">
    <citation type="submission" date="2023-02" db="EMBL/GenBank/DDBJ databases">
        <title>LHISI_Scaffold_Assembly.</title>
        <authorList>
            <person name="Stuart O.P."/>
            <person name="Cleave R."/>
            <person name="Magrath M.J.L."/>
            <person name="Mikheyev A.S."/>
        </authorList>
    </citation>
    <scope>NUCLEOTIDE SEQUENCE [LARGE SCALE GENOMIC DNA]</scope>
    <source>
        <strain evidence="5">Daus_M_001</strain>
        <tissue evidence="5">Leg muscle</tissue>
    </source>
</reference>
<evidence type="ECO:0000256" key="1">
    <source>
        <dbReference type="ARBA" id="ARBA00010797"/>
    </source>
</evidence>
<dbReference type="SUPFAM" id="SSF110324">
    <property type="entry name" value="Ribosomal L27 protein-like"/>
    <property type="match status" value="2"/>
</dbReference>
<dbReference type="PANTHER" id="PTHR15893">
    <property type="entry name" value="RIBOSOMAL PROTEIN L27"/>
    <property type="match status" value="1"/>
</dbReference>
<dbReference type="EMBL" id="JARBHB010000002">
    <property type="protein sequence ID" value="KAJ8893803.1"/>
    <property type="molecule type" value="Genomic_DNA"/>
</dbReference>
<dbReference type="InterPro" id="IPR001684">
    <property type="entry name" value="Ribosomal_bL27"/>
</dbReference>
<feature type="region of interest" description="Disordered" evidence="4">
    <location>
        <begin position="1"/>
        <end position="33"/>
    </location>
</feature>
<proteinExistence type="inferred from homology"/>
<dbReference type="PANTHER" id="PTHR15893:SF0">
    <property type="entry name" value="LARGE RIBOSOMAL SUBUNIT PROTEIN BL27M"/>
    <property type="match status" value="1"/>
</dbReference>
<evidence type="ECO:0000313" key="5">
    <source>
        <dbReference type="EMBL" id="KAJ8893803.1"/>
    </source>
</evidence>
<accession>A0ABQ9IB00</accession>
<evidence type="ECO:0000313" key="6">
    <source>
        <dbReference type="Proteomes" id="UP001159363"/>
    </source>
</evidence>
<dbReference type="Gene3D" id="2.40.50.100">
    <property type="match status" value="2"/>
</dbReference>
<name>A0ABQ9IB00_9NEOP</name>
<dbReference type="Pfam" id="PF01016">
    <property type="entry name" value="Ribosomal_L27"/>
    <property type="match status" value="2"/>
</dbReference>
<evidence type="ECO:0000256" key="2">
    <source>
        <dbReference type="ARBA" id="ARBA00022980"/>
    </source>
</evidence>
<evidence type="ECO:0000256" key="3">
    <source>
        <dbReference type="ARBA" id="ARBA00023274"/>
    </source>
</evidence>
<comment type="caution">
    <text evidence="5">The sequence shown here is derived from an EMBL/GenBank/DDBJ whole genome shotgun (WGS) entry which is preliminary data.</text>
</comment>
<protein>
    <submittedName>
        <fullName evidence="5">Uncharacterized protein</fullName>
    </submittedName>
</protein>
<sequence length="181" mass="20476">MVLVAEPMRFASKKAGGSTRNRKRNQRPKHRGVRVQDGGYVQAGTILATQFLLRFHPGLNMRRGGMLGSPIALFTEQFMRPLQLPTGPEPQPTLTNRTKPFTVQRSASGQAGMSVGFGKNGTLFALEAGRVAITCEQMDPNWDHTWIQRIYEGRRDQTIYKKYFNVIAESQHIRFKLIDEV</sequence>
<gene>
    <name evidence="5" type="ORF">PR048_006404</name>
</gene>
<feature type="compositionally biased region" description="Basic residues" evidence="4">
    <location>
        <begin position="20"/>
        <end position="33"/>
    </location>
</feature>
<keyword evidence="3" id="KW-0687">Ribonucleoprotein</keyword>